<protein>
    <submittedName>
        <fullName evidence="1">Dpp6 protein</fullName>
    </submittedName>
</protein>
<name>A0A0C9R0D8_9HYME</name>
<accession>A0A0C9R0D8</accession>
<gene>
    <name evidence="1" type="primary">Dpp6</name>
    <name evidence="1" type="ORF">g.59076</name>
</gene>
<sequence length="107" mass="12493">MCATICKLYLRKYLFKKSSSVFFRIHLARISSQFFIEENGDGVPELEVLNKRRKDINEEFEVEVQVMEGDFDTESPLQSYRSIEIFDDESATTESLKKMLESMGHLV</sequence>
<organism evidence="1">
    <name type="scientific">Fopius arisanus</name>
    <dbReference type="NCBI Taxonomy" id="64838"/>
    <lineage>
        <taxon>Eukaryota</taxon>
        <taxon>Metazoa</taxon>
        <taxon>Ecdysozoa</taxon>
        <taxon>Arthropoda</taxon>
        <taxon>Hexapoda</taxon>
        <taxon>Insecta</taxon>
        <taxon>Pterygota</taxon>
        <taxon>Neoptera</taxon>
        <taxon>Endopterygota</taxon>
        <taxon>Hymenoptera</taxon>
        <taxon>Apocrita</taxon>
        <taxon>Ichneumonoidea</taxon>
        <taxon>Braconidae</taxon>
        <taxon>Opiinae</taxon>
        <taxon>Fopius</taxon>
    </lineage>
</organism>
<dbReference type="AlphaFoldDB" id="A0A0C9R0D8"/>
<proteinExistence type="predicted"/>
<reference evidence="1" key="1">
    <citation type="submission" date="2015-01" db="EMBL/GenBank/DDBJ databases">
        <title>Transcriptome Assembly of Fopius arisanus.</title>
        <authorList>
            <person name="Geib S."/>
        </authorList>
    </citation>
    <scope>NUCLEOTIDE SEQUENCE</scope>
</reference>
<dbReference type="EMBL" id="GBYB01001460">
    <property type="protein sequence ID" value="JAG71227.1"/>
    <property type="molecule type" value="Transcribed_RNA"/>
</dbReference>
<evidence type="ECO:0000313" key="1">
    <source>
        <dbReference type="EMBL" id="JAG71227.1"/>
    </source>
</evidence>